<proteinExistence type="predicted"/>
<protein>
    <submittedName>
        <fullName evidence="2">Putative secreted protein</fullName>
    </submittedName>
</protein>
<feature type="chain" id="PRO_5014882596" evidence="1">
    <location>
        <begin position="20"/>
        <end position="92"/>
    </location>
</feature>
<dbReference type="EMBL" id="GGFJ01012888">
    <property type="protein sequence ID" value="MBW62029.1"/>
    <property type="molecule type" value="Transcribed_RNA"/>
</dbReference>
<name>A0A2M4C9U6_9DIPT</name>
<evidence type="ECO:0000256" key="1">
    <source>
        <dbReference type="SAM" id="SignalP"/>
    </source>
</evidence>
<feature type="signal peptide" evidence="1">
    <location>
        <begin position="1"/>
        <end position="19"/>
    </location>
</feature>
<organism evidence="2">
    <name type="scientific">Anopheles marajoara</name>
    <dbReference type="NCBI Taxonomy" id="58244"/>
    <lineage>
        <taxon>Eukaryota</taxon>
        <taxon>Metazoa</taxon>
        <taxon>Ecdysozoa</taxon>
        <taxon>Arthropoda</taxon>
        <taxon>Hexapoda</taxon>
        <taxon>Insecta</taxon>
        <taxon>Pterygota</taxon>
        <taxon>Neoptera</taxon>
        <taxon>Endopterygota</taxon>
        <taxon>Diptera</taxon>
        <taxon>Nematocera</taxon>
        <taxon>Culicoidea</taxon>
        <taxon>Culicidae</taxon>
        <taxon>Anophelinae</taxon>
        <taxon>Anopheles</taxon>
    </lineage>
</organism>
<dbReference type="AlphaFoldDB" id="A0A2M4C9U6"/>
<accession>A0A2M4C9U6</accession>
<reference evidence="2" key="1">
    <citation type="submission" date="2018-01" db="EMBL/GenBank/DDBJ databases">
        <title>An insight into the sialome of Amazonian anophelines.</title>
        <authorList>
            <person name="Ribeiro J.M."/>
            <person name="Scarpassa V."/>
            <person name="Calvo E."/>
        </authorList>
    </citation>
    <scope>NUCLEOTIDE SEQUENCE</scope>
    <source>
        <tissue evidence="2">Salivary glands</tissue>
    </source>
</reference>
<keyword evidence="1" id="KW-0732">Signal</keyword>
<sequence>MNFRFFSFIHAHFIPLFWAADATECEARMLFAELIGSRSARCHVTIIKLMIANGGIRTWLVFWQARSTEHRTATRFAHLRSFTWSVDDSLCS</sequence>
<evidence type="ECO:0000313" key="2">
    <source>
        <dbReference type="EMBL" id="MBW62029.1"/>
    </source>
</evidence>